<evidence type="ECO:0000313" key="2">
    <source>
        <dbReference type="EMBL" id="QEN03642.1"/>
    </source>
</evidence>
<sequence>MLITERRCIILLSTITLGLYIKFGIALSSYFNIYILITPLYFFTIFYINKSIDRIERVELAVSSCLDESEFNVIDKIEQLRKYFYNTTDVIEYLFVVDTRLLTYVFNQSNLNLKYKDFVSGAITCLAIYKQYGGGCYFNIDIVSISKEDKISTLLSTLYMVSKQIDSGSDIIYITSRQIDDGVYIDVTDKYHSSSQGDTFCKKLLDIFSNNQFILSSKSV</sequence>
<feature type="transmembrane region" description="Helical" evidence="1">
    <location>
        <begin position="31"/>
        <end position="48"/>
    </location>
</feature>
<proteinExistence type="predicted"/>
<keyword evidence="1" id="KW-1133">Transmembrane helix</keyword>
<evidence type="ECO:0000313" key="3">
    <source>
        <dbReference type="Proteomes" id="UP000323824"/>
    </source>
</evidence>
<evidence type="ECO:0000256" key="1">
    <source>
        <dbReference type="SAM" id="Phobius"/>
    </source>
</evidence>
<accession>A0A5C1QBR9</accession>
<keyword evidence="1" id="KW-0472">Membrane</keyword>
<dbReference type="RefSeq" id="WP_149566900.1">
    <property type="nucleotide sequence ID" value="NZ_CP035807.1"/>
</dbReference>
<dbReference type="KEGG" id="sper:EW093_02645"/>
<protein>
    <submittedName>
        <fullName evidence="2">Uncharacterized protein</fullName>
    </submittedName>
</protein>
<dbReference type="Proteomes" id="UP000323824">
    <property type="component" value="Chromosome"/>
</dbReference>
<gene>
    <name evidence="2" type="ORF">EW093_02645</name>
</gene>
<keyword evidence="1" id="KW-0812">Transmembrane</keyword>
<dbReference type="AlphaFoldDB" id="A0A5C1QBR9"/>
<reference evidence="2 3" key="1">
    <citation type="submission" date="2019-02" db="EMBL/GenBank/DDBJ databases">
        <authorList>
            <person name="Fomenkov A."/>
            <person name="Dubinina G."/>
            <person name="Grabovich M."/>
            <person name="Vincze T."/>
            <person name="Roberts R.J."/>
        </authorList>
    </citation>
    <scope>NUCLEOTIDE SEQUENCE [LARGE SCALE GENOMIC DNA]</scope>
    <source>
        <strain evidence="2 3">P</strain>
    </source>
</reference>
<organism evidence="2 3">
    <name type="scientific">Thiospirochaeta perfilievii</name>
    <dbReference type="NCBI Taxonomy" id="252967"/>
    <lineage>
        <taxon>Bacteria</taxon>
        <taxon>Pseudomonadati</taxon>
        <taxon>Spirochaetota</taxon>
        <taxon>Spirochaetia</taxon>
        <taxon>Spirochaetales</taxon>
        <taxon>Spirochaetaceae</taxon>
        <taxon>Thiospirochaeta</taxon>
    </lineage>
</organism>
<name>A0A5C1QBR9_9SPIO</name>
<dbReference type="EMBL" id="CP035807">
    <property type="protein sequence ID" value="QEN03642.1"/>
    <property type="molecule type" value="Genomic_DNA"/>
</dbReference>
<reference evidence="2 3" key="2">
    <citation type="submission" date="2019-09" db="EMBL/GenBank/DDBJ databases">
        <title>Complete Genome Sequence and Methylome Analysis of free living Spirochaetas.</title>
        <authorList>
            <person name="Leshcheva N."/>
            <person name="Mikheeva N."/>
        </authorList>
    </citation>
    <scope>NUCLEOTIDE SEQUENCE [LARGE SCALE GENOMIC DNA]</scope>
    <source>
        <strain evidence="2 3">P</strain>
    </source>
</reference>
<feature type="transmembrane region" description="Helical" evidence="1">
    <location>
        <begin position="7"/>
        <end position="25"/>
    </location>
</feature>
<keyword evidence="3" id="KW-1185">Reference proteome</keyword>